<evidence type="ECO:0000256" key="5">
    <source>
        <dbReference type="ARBA" id="ARBA00022989"/>
    </source>
</evidence>
<proteinExistence type="inferred from homology"/>
<keyword evidence="5 7" id="KW-1133">Transmembrane helix</keyword>
<dbReference type="InterPro" id="IPR035906">
    <property type="entry name" value="MetI-like_sf"/>
</dbReference>
<keyword evidence="2 7" id="KW-0813">Transport</keyword>
<dbReference type="CDD" id="cd06261">
    <property type="entry name" value="TM_PBP2"/>
    <property type="match status" value="1"/>
</dbReference>
<protein>
    <submittedName>
        <fullName evidence="9">Sugar ABC transporter permease</fullName>
    </submittedName>
</protein>
<dbReference type="Pfam" id="PF00528">
    <property type="entry name" value="BPD_transp_1"/>
    <property type="match status" value="1"/>
</dbReference>
<dbReference type="EMBL" id="VUNJ01000010">
    <property type="protein sequence ID" value="MST92367.1"/>
    <property type="molecule type" value="Genomic_DNA"/>
</dbReference>
<feature type="transmembrane region" description="Helical" evidence="7">
    <location>
        <begin position="20"/>
        <end position="41"/>
    </location>
</feature>
<feature type="transmembrane region" description="Helical" evidence="7">
    <location>
        <begin position="86"/>
        <end position="107"/>
    </location>
</feature>
<dbReference type="GO" id="GO:0055085">
    <property type="term" value="P:transmembrane transport"/>
    <property type="evidence" value="ECO:0007669"/>
    <property type="project" value="InterPro"/>
</dbReference>
<accession>A0A6I2U3S8</accession>
<feature type="transmembrane region" description="Helical" evidence="7">
    <location>
        <begin position="158"/>
        <end position="178"/>
    </location>
</feature>
<dbReference type="SUPFAM" id="SSF161098">
    <property type="entry name" value="MetI-like"/>
    <property type="match status" value="1"/>
</dbReference>
<gene>
    <name evidence="9" type="ORF">FYJ76_10540</name>
</gene>
<dbReference type="GO" id="GO:0005886">
    <property type="term" value="C:plasma membrane"/>
    <property type="evidence" value="ECO:0007669"/>
    <property type="project" value="UniProtKB-SubCell"/>
</dbReference>
<feature type="domain" description="ABC transmembrane type-1" evidence="8">
    <location>
        <begin position="82"/>
        <end position="294"/>
    </location>
</feature>
<evidence type="ECO:0000256" key="1">
    <source>
        <dbReference type="ARBA" id="ARBA00004651"/>
    </source>
</evidence>
<feature type="transmembrane region" description="Helical" evidence="7">
    <location>
        <begin position="119"/>
        <end position="138"/>
    </location>
</feature>
<name>A0A6I2U3S8_9FIRM</name>
<keyword evidence="3" id="KW-1003">Cell membrane</keyword>
<evidence type="ECO:0000256" key="2">
    <source>
        <dbReference type="ARBA" id="ARBA00022448"/>
    </source>
</evidence>
<evidence type="ECO:0000256" key="6">
    <source>
        <dbReference type="ARBA" id="ARBA00023136"/>
    </source>
</evidence>
<evidence type="ECO:0000259" key="8">
    <source>
        <dbReference type="PROSITE" id="PS50928"/>
    </source>
</evidence>
<evidence type="ECO:0000256" key="3">
    <source>
        <dbReference type="ARBA" id="ARBA00022475"/>
    </source>
</evidence>
<dbReference type="PANTHER" id="PTHR43005">
    <property type="entry name" value="BLR7065 PROTEIN"/>
    <property type="match status" value="1"/>
</dbReference>
<evidence type="ECO:0000256" key="7">
    <source>
        <dbReference type="RuleBase" id="RU363032"/>
    </source>
</evidence>
<dbReference type="Proteomes" id="UP000431913">
    <property type="component" value="Unassembled WGS sequence"/>
</dbReference>
<dbReference type="RefSeq" id="WP_055079451.1">
    <property type="nucleotide sequence ID" value="NZ_CAUEXJ010000076.1"/>
</dbReference>
<dbReference type="PROSITE" id="PS50928">
    <property type="entry name" value="ABC_TM1"/>
    <property type="match status" value="1"/>
</dbReference>
<evidence type="ECO:0000313" key="10">
    <source>
        <dbReference type="Proteomes" id="UP000431913"/>
    </source>
</evidence>
<comment type="caution">
    <text evidence="9">The sequence shown here is derived from an EMBL/GenBank/DDBJ whole genome shotgun (WGS) entry which is preliminary data.</text>
</comment>
<keyword evidence="6 7" id="KW-0472">Membrane</keyword>
<keyword evidence="4 7" id="KW-0812">Transmembrane</keyword>
<evidence type="ECO:0000313" key="9">
    <source>
        <dbReference type="EMBL" id="MST92367.1"/>
    </source>
</evidence>
<organism evidence="9 10">
    <name type="scientific">Ruthenibacterium lactatiformans</name>
    <dbReference type="NCBI Taxonomy" id="1550024"/>
    <lineage>
        <taxon>Bacteria</taxon>
        <taxon>Bacillati</taxon>
        <taxon>Bacillota</taxon>
        <taxon>Clostridia</taxon>
        <taxon>Eubacteriales</taxon>
        <taxon>Oscillospiraceae</taxon>
        <taxon>Ruthenibacterium</taxon>
    </lineage>
</organism>
<evidence type="ECO:0000256" key="4">
    <source>
        <dbReference type="ARBA" id="ARBA00022692"/>
    </source>
</evidence>
<dbReference type="InterPro" id="IPR000515">
    <property type="entry name" value="MetI-like"/>
</dbReference>
<comment type="subcellular location">
    <subcellularLocation>
        <location evidence="1 7">Cell membrane</location>
        <topology evidence="1 7">Multi-pass membrane protein</topology>
    </subcellularLocation>
</comment>
<dbReference type="Gene3D" id="1.10.3720.10">
    <property type="entry name" value="MetI-like"/>
    <property type="match status" value="1"/>
</dbReference>
<feature type="transmembrane region" description="Helical" evidence="7">
    <location>
        <begin position="275"/>
        <end position="297"/>
    </location>
</feature>
<reference evidence="9 10" key="1">
    <citation type="submission" date="2019-08" db="EMBL/GenBank/DDBJ databases">
        <title>In-depth cultivation of the pig gut microbiome towards novel bacterial diversity and tailored functional studies.</title>
        <authorList>
            <person name="Wylensek D."/>
            <person name="Hitch T.C.A."/>
            <person name="Clavel T."/>
        </authorList>
    </citation>
    <scope>NUCLEOTIDE SEQUENCE [LARGE SCALE GENOMIC DNA]</scope>
    <source>
        <strain evidence="9 10">WCA3-601-WT-6J</strain>
    </source>
</reference>
<sequence length="304" mass="33844">MKHGQQRLRAGAAQSLSDRVTTWLFLLPALAVVVVAVVIPLGNSFILSFQRVRINVPDFEPVFLGLENYRRMFSDPLFIRSVQNTMLFAFVTVFFELVLGVMFAMMLSGDGRGARIMRSIMLVPMIMAPVAAGTMWRMMLDKNTGIVNYLFTLVGMPAVDWLGNPVLAMVSIMMVDIWRMTPWFSILLISGIKSIPGDTIEAALVDGANRLQCFWRVVLPQMARVLCLVLMLRLIDAFKVFDIVFVMTGGGPGMATEMLPNYIYSQGLRYFDAGYAAALALVFIAAMSVLSGVFMAVRRRIAQD</sequence>
<dbReference type="AlphaFoldDB" id="A0A6I2U3S8"/>
<comment type="similarity">
    <text evidence="7">Belongs to the binding-protein-dependent transport system permease family.</text>
</comment>
<dbReference type="PANTHER" id="PTHR43005:SF1">
    <property type="entry name" value="SPERMIDINE_PUTRESCINE TRANSPORT SYSTEM PERMEASE PROTEIN"/>
    <property type="match status" value="1"/>
</dbReference>
<feature type="transmembrane region" description="Helical" evidence="7">
    <location>
        <begin position="225"/>
        <end position="255"/>
    </location>
</feature>